<comment type="caution">
    <text evidence="9">The sequence shown here is derived from an EMBL/GenBank/DDBJ whole genome shotgun (WGS) entry which is preliminary data.</text>
</comment>
<feature type="transmembrane region" description="Helical" evidence="8">
    <location>
        <begin position="406"/>
        <end position="427"/>
    </location>
</feature>
<dbReference type="GO" id="GO:0007635">
    <property type="term" value="P:chemosensory behavior"/>
    <property type="evidence" value="ECO:0007669"/>
    <property type="project" value="TreeGrafter"/>
</dbReference>
<name>A0A835GLE7_SPOEX</name>
<dbReference type="InterPro" id="IPR013604">
    <property type="entry name" value="7TM_chemorcpt"/>
</dbReference>
<comment type="subcellular location">
    <subcellularLocation>
        <location evidence="1 8">Cell membrane</location>
        <topology evidence="1 8">Multi-pass membrane protein</topology>
    </subcellularLocation>
</comment>
<keyword evidence="10" id="KW-1185">Reference proteome</keyword>
<evidence type="ECO:0000256" key="7">
    <source>
        <dbReference type="ARBA" id="ARBA00023224"/>
    </source>
</evidence>
<keyword evidence="2 8" id="KW-1003">Cell membrane</keyword>
<evidence type="ECO:0000256" key="4">
    <source>
        <dbReference type="ARBA" id="ARBA00022989"/>
    </source>
</evidence>
<evidence type="ECO:0000256" key="1">
    <source>
        <dbReference type="ARBA" id="ARBA00004651"/>
    </source>
</evidence>
<keyword evidence="4 8" id="KW-1133">Transmembrane helix</keyword>
<evidence type="ECO:0000256" key="3">
    <source>
        <dbReference type="ARBA" id="ARBA00022692"/>
    </source>
</evidence>
<feature type="non-terminal residue" evidence="9">
    <location>
        <position position="428"/>
    </location>
</feature>
<organism evidence="9 10">
    <name type="scientific">Spodoptera exigua</name>
    <name type="common">Beet armyworm</name>
    <name type="synonym">Noctua fulgens</name>
    <dbReference type="NCBI Taxonomy" id="7107"/>
    <lineage>
        <taxon>Eukaryota</taxon>
        <taxon>Metazoa</taxon>
        <taxon>Ecdysozoa</taxon>
        <taxon>Arthropoda</taxon>
        <taxon>Hexapoda</taxon>
        <taxon>Insecta</taxon>
        <taxon>Pterygota</taxon>
        <taxon>Neoptera</taxon>
        <taxon>Endopterygota</taxon>
        <taxon>Lepidoptera</taxon>
        <taxon>Glossata</taxon>
        <taxon>Ditrysia</taxon>
        <taxon>Noctuoidea</taxon>
        <taxon>Noctuidae</taxon>
        <taxon>Amphipyrinae</taxon>
        <taxon>Spodoptera</taxon>
    </lineage>
</organism>
<evidence type="ECO:0000256" key="8">
    <source>
        <dbReference type="RuleBase" id="RU363108"/>
    </source>
</evidence>
<comment type="similarity">
    <text evidence="8">Belongs to the insect chemoreceptor superfamily. Gustatory receptor (GR) family.</text>
</comment>
<evidence type="ECO:0000256" key="2">
    <source>
        <dbReference type="ARBA" id="ARBA00022475"/>
    </source>
</evidence>
<dbReference type="EMBL" id="JACKWZ010000026">
    <property type="protein sequence ID" value="KAF9421160.1"/>
    <property type="molecule type" value="Genomic_DNA"/>
</dbReference>
<keyword evidence="6 8" id="KW-0675">Receptor</keyword>
<dbReference type="GO" id="GO:0030425">
    <property type="term" value="C:dendrite"/>
    <property type="evidence" value="ECO:0007669"/>
    <property type="project" value="TreeGrafter"/>
</dbReference>
<keyword evidence="7 8" id="KW-0807">Transducer</keyword>
<dbReference type="GO" id="GO:0030424">
    <property type="term" value="C:axon"/>
    <property type="evidence" value="ECO:0007669"/>
    <property type="project" value="TreeGrafter"/>
</dbReference>
<dbReference type="Proteomes" id="UP000648187">
    <property type="component" value="Unassembled WGS sequence"/>
</dbReference>
<feature type="transmembrane region" description="Helical" evidence="8">
    <location>
        <begin position="290"/>
        <end position="313"/>
    </location>
</feature>
<dbReference type="PANTHER" id="PTHR21143:SF133">
    <property type="entry name" value="GUSTATORY AND PHEROMONE RECEPTOR 32A-RELATED"/>
    <property type="match status" value="1"/>
</dbReference>
<dbReference type="AlphaFoldDB" id="A0A835GLE7"/>
<dbReference type="GO" id="GO:0007165">
    <property type="term" value="P:signal transduction"/>
    <property type="evidence" value="ECO:0007669"/>
    <property type="project" value="UniProtKB-KW"/>
</dbReference>
<dbReference type="GO" id="GO:0050909">
    <property type="term" value="P:sensory perception of taste"/>
    <property type="evidence" value="ECO:0007669"/>
    <property type="project" value="InterPro"/>
</dbReference>
<reference evidence="9" key="1">
    <citation type="submission" date="2020-08" db="EMBL/GenBank/DDBJ databases">
        <title>Spodoptera exigua strain:BAW_Kor-Di-RS1 Genome sequencing and assembly.</title>
        <authorList>
            <person name="Kim J."/>
            <person name="Nam H.Y."/>
            <person name="Kwon M."/>
            <person name="Choi J.H."/>
            <person name="Cho S.R."/>
            <person name="Kim G.-H."/>
        </authorList>
    </citation>
    <scope>NUCLEOTIDE SEQUENCE</scope>
    <source>
        <strain evidence="9">BAW_Kor-Di-RS1</strain>
        <tissue evidence="9">Whole-body</tissue>
    </source>
</reference>
<dbReference type="PANTHER" id="PTHR21143">
    <property type="entry name" value="INVERTEBRATE GUSTATORY RECEPTOR"/>
    <property type="match status" value="1"/>
</dbReference>
<evidence type="ECO:0000256" key="5">
    <source>
        <dbReference type="ARBA" id="ARBA00023136"/>
    </source>
</evidence>
<sequence>FQSASVSVSAENFFIMKVGDVPKNGYSINNSYTSMIPLIRILKIFALNGNVDPTRSKSSVLLKSVFTMLVLGAVSFYCLAYKIRYIYYKLDLSIRLTDSIQIITDNCQYAIDLYFVYRYGRHMYVEYFKQYEKMDNFLDTNCYSAMKRKIIKIMTFFTIIWFLSSFSDMGAWAVTFGWWIPFVHIISFVFLYTKMLTTLDLIANVIQIEARLRMISNLVQNCYTCTEMCPIGMLTDSVRNKNWLYCEDEVSPQSTKIRPVDSCEIKRLCKCYLLLTEQVMFINKMYGFRVLLNTLSLLLDMVKILNLAIRISVGSQKTLYSGENYNYLPGFTGLIRFVTCAIIVITLVDQCEQTYRQRERIINVIDHLVLNKKPDEDLKPAIMDLRTLLQDRPICFNMSNFFSLNYSLLVSITSVVVTYTIILLQSVN</sequence>
<gene>
    <name evidence="9" type="ORF">HW555_002872</name>
</gene>
<keyword evidence="3 8" id="KW-0812">Transmembrane</keyword>
<keyword evidence="5 8" id="KW-0472">Membrane</keyword>
<accession>A0A835GLE7</accession>
<comment type="caution">
    <text evidence="8">Lacks conserved residue(s) required for the propagation of feature annotation.</text>
</comment>
<evidence type="ECO:0000313" key="10">
    <source>
        <dbReference type="Proteomes" id="UP000648187"/>
    </source>
</evidence>
<feature type="transmembrane region" description="Helical" evidence="8">
    <location>
        <begin position="60"/>
        <end position="80"/>
    </location>
</feature>
<dbReference type="GO" id="GO:0008049">
    <property type="term" value="P:male courtship behavior"/>
    <property type="evidence" value="ECO:0007669"/>
    <property type="project" value="TreeGrafter"/>
</dbReference>
<evidence type="ECO:0000313" key="9">
    <source>
        <dbReference type="EMBL" id="KAF9421160.1"/>
    </source>
</evidence>
<dbReference type="Pfam" id="PF08395">
    <property type="entry name" value="7tm_7"/>
    <property type="match status" value="1"/>
</dbReference>
<feature type="transmembrane region" description="Helical" evidence="8">
    <location>
        <begin position="325"/>
        <end position="348"/>
    </location>
</feature>
<dbReference type="GO" id="GO:0043025">
    <property type="term" value="C:neuronal cell body"/>
    <property type="evidence" value="ECO:0007669"/>
    <property type="project" value="TreeGrafter"/>
</dbReference>
<comment type="function">
    <text evidence="8">Gustatory receptor which mediates acceptance or avoidance behavior, depending on its substrates.</text>
</comment>
<protein>
    <recommendedName>
        <fullName evidence="8">Gustatory receptor</fullName>
    </recommendedName>
</protein>
<feature type="transmembrane region" description="Helical" evidence="8">
    <location>
        <begin position="156"/>
        <end position="179"/>
    </location>
</feature>
<proteinExistence type="inferred from homology"/>
<evidence type="ECO:0000256" key="6">
    <source>
        <dbReference type="ARBA" id="ARBA00023170"/>
    </source>
</evidence>
<dbReference type="GO" id="GO:0005886">
    <property type="term" value="C:plasma membrane"/>
    <property type="evidence" value="ECO:0007669"/>
    <property type="project" value="UniProtKB-SubCell"/>
</dbReference>